<name>A0A9P4H9W6_9PLEO</name>
<dbReference type="Proteomes" id="UP000799777">
    <property type="component" value="Unassembled WGS sequence"/>
</dbReference>
<gene>
    <name evidence="3" type="ORF">EK21DRAFT_111629</name>
</gene>
<feature type="region of interest" description="Disordered" evidence="1">
    <location>
        <begin position="19"/>
        <end position="81"/>
    </location>
</feature>
<keyword evidence="2" id="KW-0732">Signal</keyword>
<feature type="signal peptide" evidence="2">
    <location>
        <begin position="1"/>
        <end position="16"/>
    </location>
</feature>
<feature type="compositionally biased region" description="Low complexity" evidence="1">
    <location>
        <begin position="31"/>
        <end position="49"/>
    </location>
</feature>
<reference evidence="3" key="1">
    <citation type="journal article" date="2020" name="Stud. Mycol.">
        <title>101 Dothideomycetes genomes: a test case for predicting lifestyles and emergence of pathogens.</title>
        <authorList>
            <person name="Haridas S."/>
            <person name="Albert R."/>
            <person name="Binder M."/>
            <person name="Bloem J."/>
            <person name="Labutti K."/>
            <person name="Salamov A."/>
            <person name="Andreopoulos B."/>
            <person name="Baker S."/>
            <person name="Barry K."/>
            <person name="Bills G."/>
            <person name="Bluhm B."/>
            <person name="Cannon C."/>
            <person name="Castanera R."/>
            <person name="Culley D."/>
            <person name="Daum C."/>
            <person name="Ezra D."/>
            <person name="Gonzalez J."/>
            <person name="Henrissat B."/>
            <person name="Kuo A."/>
            <person name="Liang C."/>
            <person name="Lipzen A."/>
            <person name="Lutzoni F."/>
            <person name="Magnuson J."/>
            <person name="Mondo S."/>
            <person name="Nolan M."/>
            <person name="Ohm R."/>
            <person name="Pangilinan J."/>
            <person name="Park H.-J."/>
            <person name="Ramirez L."/>
            <person name="Alfaro M."/>
            <person name="Sun H."/>
            <person name="Tritt A."/>
            <person name="Yoshinaga Y."/>
            <person name="Zwiers L.-H."/>
            <person name="Turgeon B."/>
            <person name="Goodwin S."/>
            <person name="Spatafora J."/>
            <person name="Crous P."/>
            <person name="Grigoriev I."/>
        </authorList>
    </citation>
    <scope>NUCLEOTIDE SEQUENCE</scope>
    <source>
        <strain evidence="3">CBS 110217</strain>
    </source>
</reference>
<protein>
    <submittedName>
        <fullName evidence="3">Uncharacterized protein</fullName>
    </submittedName>
</protein>
<evidence type="ECO:0000256" key="1">
    <source>
        <dbReference type="SAM" id="MobiDB-lite"/>
    </source>
</evidence>
<accession>A0A9P4H9W6</accession>
<organism evidence="3 4">
    <name type="scientific">Setomelanomma holmii</name>
    <dbReference type="NCBI Taxonomy" id="210430"/>
    <lineage>
        <taxon>Eukaryota</taxon>
        <taxon>Fungi</taxon>
        <taxon>Dikarya</taxon>
        <taxon>Ascomycota</taxon>
        <taxon>Pezizomycotina</taxon>
        <taxon>Dothideomycetes</taxon>
        <taxon>Pleosporomycetidae</taxon>
        <taxon>Pleosporales</taxon>
        <taxon>Pleosporineae</taxon>
        <taxon>Phaeosphaeriaceae</taxon>
        <taxon>Setomelanomma</taxon>
    </lineage>
</organism>
<comment type="caution">
    <text evidence="3">The sequence shown here is derived from an EMBL/GenBank/DDBJ whole genome shotgun (WGS) entry which is preliminary data.</text>
</comment>
<dbReference type="EMBL" id="ML978187">
    <property type="protein sequence ID" value="KAF2030758.1"/>
    <property type="molecule type" value="Genomic_DNA"/>
</dbReference>
<feature type="chain" id="PRO_5040208301" evidence="2">
    <location>
        <begin position="17"/>
        <end position="177"/>
    </location>
</feature>
<evidence type="ECO:0000313" key="3">
    <source>
        <dbReference type="EMBL" id="KAF2030758.1"/>
    </source>
</evidence>
<sequence length="177" mass="18836">MRITILVAALVAFASAAPYPQDQEEPDDAETISAPFATPTTPIPLTTSLNIPVTSSLELPTPISDTHPEDPDATTTKRNPHREPISIFTKQCRCNYEENFSYGCYMSAAGGCPTPTRTCKNLFTPSPRPGRHPCELGPNPPLNTSVPEISTLLPTLNVSVPIGPSGNVTVPVVTIGV</sequence>
<evidence type="ECO:0000256" key="2">
    <source>
        <dbReference type="SAM" id="SignalP"/>
    </source>
</evidence>
<evidence type="ECO:0000313" key="4">
    <source>
        <dbReference type="Proteomes" id="UP000799777"/>
    </source>
</evidence>
<proteinExistence type="predicted"/>
<keyword evidence="4" id="KW-1185">Reference proteome</keyword>
<dbReference type="OrthoDB" id="3692961at2759"/>
<dbReference type="AlphaFoldDB" id="A0A9P4H9W6"/>